<accession>A0A2Z2KFJ5</accession>
<evidence type="ECO:0000259" key="1">
    <source>
        <dbReference type="SMART" id="SM00746"/>
    </source>
</evidence>
<dbReference type="InterPro" id="IPR011335">
    <property type="entry name" value="Restrct_endonuc-II-like"/>
</dbReference>
<proteinExistence type="predicted"/>
<protein>
    <recommendedName>
        <fullName evidence="1">TRASH domain-containing protein</fullName>
    </recommendedName>
</protein>
<feature type="domain" description="TRASH" evidence="1">
    <location>
        <begin position="91"/>
        <end position="127"/>
    </location>
</feature>
<reference evidence="2 3" key="1">
    <citation type="submission" date="2017-06" db="EMBL/GenBank/DDBJ databases">
        <title>Complete genome sequence of Paenibacillus donghaensis KCTC 13049T isolated from East Sea sediment, South Korea.</title>
        <authorList>
            <person name="Jung B.K."/>
            <person name="Hong S.-J."/>
            <person name="Shin J.-H."/>
        </authorList>
    </citation>
    <scope>NUCLEOTIDE SEQUENCE [LARGE SCALE GENOMIC DNA]</scope>
    <source>
        <strain evidence="2 3">KCTC 13049</strain>
    </source>
</reference>
<dbReference type="KEGG" id="pdh:B9T62_19350"/>
<dbReference type="Gene3D" id="3.40.960.10">
    <property type="entry name" value="VSR Endonuclease"/>
    <property type="match status" value="1"/>
</dbReference>
<dbReference type="SUPFAM" id="SSF52980">
    <property type="entry name" value="Restriction endonuclease-like"/>
    <property type="match status" value="1"/>
</dbReference>
<dbReference type="EMBL" id="CP021780">
    <property type="protein sequence ID" value="ASA22765.1"/>
    <property type="molecule type" value="Genomic_DNA"/>
</dbReference>
<evidence type="ECO:0000313" key="2">
    <source>
        <dbReference type="EMBL" id="ASA22765.1"/>
    </source>
</evidence>
<name>A0A2Z2KFJ5_9BACL</name>
<dbReference type="AlphaFoldDB" id="A0A2Z2KFJ5"/>
<feature type="domain" description="TRASH" evidence="1">
    <location>
        <begin position="136"/>
        <end position="168"/>
    </location>
</feature>
<dbReference type="InterPro" id="IPR011017">
    <property type="entry name" value="TRASH_dom"/>
</dbReference>
<evidence type="ECO:0000313" key="3">
    <source>
        <dbReference type="Proteomes" id="UP000249890"/>
    </source>
</evidence>
<dbReference type="SMART" id="SM00746">
    <property type="entry name" value="TRASH"/>
    <property type="match status" value="3"/>
</dbReference>
<keyword evidence="3" id="KW-1185">Reference proteome</keyword>
<dbReference type="RefSeq" id="WP_087916763.1">
    <property type="nucleotide sequence ID" value="NZ_CP021780.1"/>
</dbReference>
<organism evidence="2 3">
    <name type="scientific">Paenibacillus donghaensis</name>
    <dbReference type="NCBI Taxonomy" id="414771"/>
    <lineage>
        <taxon>Bacteria</taxon>
        <taxon>Bacillati</taxon>
        <taxon>Bacillota</taxon>
        <taxon>Bacilli</taxon>
        <taxon>Bacillales</taxon>
        <taxon>Paenibacillaceae</taxon>
        <taxon>Paenibacillus</taxon>
    </lineage>
</organism>
<gene>
    <name evidence="2" type="ORF">B9T62_19350</name>
</gene>
<dbReference type="Proteomes" id="UP000249890">
    <property type="component" value="Chromosome"/>
</dbReference>
<dbReference type="OrthoDB" id="9757917at2"/>
<feature type="domain" description="TRASH" evidence="1">
    <location>
        <begin position="53"/>
        <end position="85"/>
    </location>
</feature>
<sequence length="362" mass="43080">MKITEQKILVNWHGNTKQHYEELGYKFTKYGDVFEASFIEVPKSSKIKADVKCDVCRKIYKLQIHQINRAENHICSQECKYLFGKTLLHRCGICDKSFYRNKTQCDKSESGLYFCSNKCVGEYNKRQRTQNITKNCLICNSEFKVKASTYDNQITCSRKCQGLWQSRERIGEKSSNFRGGKIEKECFECKDKYFTTRHASKTSKFCSQFCKQRYWAKNIIVKESFKIAKYKGNEKYRMTKGETLPEKMVKEWLLKNNIPFLQEQGFFHKYYADFYLPNTNIIVEVFGDYWHTNPDIYGDNLIQPNEHQIAQVEKDRIRIETFNKYGFKVIVLWEHEIYENIESLLKSKIITIYPRNDYTQSI</sequence>